<feature type="transmembrane region" description="Helical" evidence="3">
    <location>
        <begin position="42"/>
        <end position="59"/>
    </location>
</feature>
<dbReference type="OrthoDB" id="10249433at2759"/>
<feature type="domain" description="AB hydrolase-1" evidence="4">
    <location>
        <begin position="116"/>
        <end position="229"/>
    </location>
</feature>
<dbReference type="Pfam" id="PF00561">
    <property type="entry name" value="Abhydrolase_1"/>
    <property type="match status" value="1"/>
</dbReference>
<keyword evidence="6" id="KW-1185">Reference proteome</keyword>
<feature type="transmembrane region" description="Helical" evidence="3">
    <location>
        <begin position="12"/>
        <end position="36"/>
    </location>
</feature>
<keyword evidence="3" id="KW-1133">Transmembrane helix</keyword>
<evidence type="ECO:0000259" key="4">
    <source>
        <dbReference type="Pfam" id="PF00561"/>
    </source>
</evidence>
<protein>
    <recommendedName>
        <fullName evidence="1">Protein ABHD13</fullName>
    </recommendedName>
    <alternativeName>
        <fullName evidence="2">Alpha/beta hydrolase domain-containing protein 13</fullName>
    </alternativeName>
</protein>
<dbReference type="Gene3D" id="3.40.50.1820">
    <property type="entry name" value="alpha/beta hydrolase"/>
    <property type="match status" value="1"/>
</dbReference>
<dbReference type="SUPFAM" id="SSF53474">
    <property type="entry name" value="alpha/beta-Hydrolases"/>
    <property type="match status" value="1"/>
</dbReference>
<dbReference type="GO" id="GO:0016020">
    <property type="term" value="C:membrane"/>
    <property type="evidence" value="ECO:0007669"/>
    <property type="project" value="TreeGrafter"/>
</dbReference>
<organism evidence="5 6">
    <name type="scientific">Ignelater luminosus</name>
    <name type="common">Cucubano</name>
    <name type="synonym">Pyrophorus luminosus</name>
    <dbReference type="NCBI Taxonomy" id="2038154"/>
    <lineage>
        <taxon>Eukaryota</taxon>
        <taxon>Metazoa</taxon>
        <taxon>Ecdysozoa</taxon>
        <taxon>Arthropoda</taxon>
        <taxon>Hexapoda</taxon>
        <taxon>Insecta</taxon>
        <taxon>Pterygota</taxon>
        <taxon>Neoptera</taxon>
        <taxon>Endopterygota</taxon>
        <taxon>Coleoptera</taxon>
        <taxon>Polyphaga</taxon>
        <taxon>Elateriformia</taxon>
        <taxon>Elateroidea</taxon>
        <taxon>Elateridae</taxon>
        <taxon>Agrypninae</taxon>
        <taxon>Pyrophorini</taxon>
        <taxon>Ignelater</taxon>
    </lineage>
</organism>
<dbReference type="Proteomes" id="UP000801492">
    <property type="component" value="Unassembled WGS sequence"/>
</dbReference>
<evidence type="ECO:0000256" key="1">
    <source>
        <dbReference type="ARBA" id="ARBA00040125"/>
    </source>
</evidence>
<name>A0A8K0C522_IGNLU</name>
<keyword evidence="3" id="KW-0472">Membrane</keyword>
<dbReference type="GO" id="GO:0008474">
    <property type="term" value="F:palmitoyl-(protein) hydrolase activity"/>
    <property type="evidence" value="ECO:0007669"/>
    <property type="project" value="TreeGrafter"/>
</dbReference>
<gene>
    <name evidence="5" type="ORF">ILUMI_27006</name>
</gene>
<evidence type="ECO:0000313" key="5">
    <source>
        <dbReference type="EMBL" id="KAF2879154.1"/>
    </source>
</evidence>
<dbReference type="AlphaFoldDB" id="A0A8K0C522"/>
<keyword evidence="3" id="KW-0812">Transmembrane</keyword>
<comment type="caution">
    <text evidence="5">The sequence shown here is derived from an EMBL/GenBank/DDBJ whole genome shotgun (WGS) entry which is preliminary data.</text>
</comment>
<dbReference type="EMBL" id="VTPC01091220">
    <property type="protein sequence ID" value="KAF2879154.1"/>
    <property type="molecule type" value="Genomic_DNA"/>
</dbReference>
<accession>A0A8K0C522</accession>
<sequence length="351" mass="39858">MGGYVRVSRIIATLIGITLKVWAYSGLVLVFCFLLYYFYGGIFAFILLIFAATGILYHAEDNFLFYPELPSHSRVFVPIPSMYGLPYENIQVRASDGTMLHMFFIYQPQERKHQSPTIVFLHGNAGNMGHRLQNSVGLYHNLHCNILLVEYRGYGLSEGNPSEEGLYLDARASIDYLYTRNDINLAEIIVFGRSLGGAVAIDLASRAEYSDKIWCLVIENTFTSIPDMAKVLLGWRLLQYLPLACYKNKFLSLYKVMHLRVPTLFISGLSDTLVPPRMMVDLHSRCGSARKQLLQLQAGTHNETWTVKGYYHALAVFLQNCRLQSIESKTQNVEVKQGIESNSIWNNVQTI</sequence>
<dbReference type="InterPro" id="IPR000073">
    <property type="entry name" value="AB_hydrolase_1"/>
</dbReference>
<dbReference type="PANTHER" id="PTHR12277">
    <property type="entry name" value="ALPHA/BETA HYDROLASE DOMAIN-CONTAINING PROTEIN"/>
    <property type="match status" value="1"/>
</dbReference>
<evidence type="ECO:0000256" key="3">
    <source>
        <dbReference type="SAM" id="Phobius"/>
    </source>
</evidence>
<dbReference type="PANTHER" id="PTHR12277:SF81">
    <property type="entry name" value="PROTEIN ABHD13"/>
    <property type="match status" value="1"/>
</dbReference>
<proteinExistence type="predicted"/>
<reference evidence="5" key="1">
    <citation type="submission" date="2019-08" db="EMBL/GenBank/DDBJ databases">
        <title>The genome of the North American firefly Photinus pyralis.</title>
        <authorList>
            <consortium name="Photinus pyralis genome working group"/>
            <person name="Fallon T.R."/>
            <person name="Sander Lower S.E."/>
            <person name="Weng J.-K."/>
        </authorList>
    </citation>
    <scope>NUCLEOTIDE SEQUENCE</scope>
    <source>
        <strain evidence="5">TRF0915ILg1</strain>
        <tissue evidence="5">Whole body</tissue>
    </source>
</reference>
<evidence type="ECO:0000313" key="6">
    <source>
        <dbReference type="Proteomes" id="UP000801492"/>
    </source>
</evidence>
<evidence type="ECO:0000256" key="2">
    <source>
        <dbReference type="ARBA" id="ARBA00042701"/>
    </source>
</evidence>
<dbReference type="InterPro" id="IPR029058">
    <property type="entry name" value="AB_hydrolase_fold"/>
</dbReference>